<dbReference type="EMBL" id="MWQN01000002">
    <property type="protein sequence ID" value="OPC78951.1"/>
    <property type="molecule type" value="Genomic_DNA"/>
</dbReference>
<feature type="transmembrane region" description="Helical" evidence="2">
    <location>
        <begin position="301"/>
        <end position="325"/>
    </location>
</feature>
<feature type="transmembrane region" description="Helical" evidence="2">
    <location>
        <begin position="235"/>
        <end position="253"/>
    </location>
</feature>
<feature type="compositionally biased region" description="Basic and acidic residues" evidence="1">
    <location>
        <begin position="415"/>
        <end position="436"/>
    </location>
</feature>
<sequence>MNPSPTPPDRDPHDHPPTATGDAPTTTAAEPPLSIPMDLPHDPIEPPDEPEQSTGVTPIELFFDLVFVFVLTQATHQVESHPGWSGLFQGMLPLAALWWMFGAFSWLTNAVRPDAVVHRLLLALTMTAFFVMGLDLPYAFDPDGWAFGLAFLVAVGMHVALFLTAAEPSARAGILRLAPFNAVGGVLILIAPHLSDVGTWVCWAGAVTVLYLSMVIGRIRGFVVEPHHFVERHGLIILIVLGESVVAVGIGAGGRPVDWKLAGGILLGIAVATGIWWTYFGGDDERTVRAMSEASVERRQMLGYVAFGLAHAVMIAGIVLVAAGISDGIHHLGTDTNRWWLGSGVAVFLLGHAWHRHVLGTGSIVAQIGAAVVVVPLTAPLAGAGWATLAAATVVLAAMTVADHHLQLRTTIPKQAREPGEPREPEESREPGEPREQQPVAT</sequence>
<keyword evidence="2" id="KW-0812">Transmembrane</keyword>
<gene>
    <name evidence="3" type="ORF">B4N89_33085</name>
</gene>
<dbReference type="InterPro" id="IPR010640">
    <property type="entry name" value="Low_temperature_requirement_A"/>
</dbReference>
<feature type="transmembrane region" description="Helical" evidence="2">
    <location>
        <begin position="87"/>
        <end position="108"/>
    </location>
</feature>
<dbReference type="PANTHER" id="PTHR36840:SF1">
    <property type="entry name" value="BLL5714 PROTEIN"/>
    <property type="match status" value="1"/>
</dbReference>
<dbReference type="AlphaFoldDB" id="A0A1T3NQQ8"/>
<name>A0A1T3NQQ8_9ACTN</name>
<dbReference type="PANTHER" id="PTHR36840">
    <property type="entry name" value="BLL5714 PROTEIN"/>
    <property type="match status" value="1"/>
</dbReference>
<feature type="transmembrane region" description="Helical" evidence="2">
    <location>
        <begin position="337"/>
        <end position="354"/>
    </location>
</feature>
<feature type="transmembrane region" description="Helical" evidence="2">
    <location>
        <begin position="361"/>
        <end position="379"/>
    </location>
</feature>
<feature type="transmembrane region" description="Helical" evidence="2">
    <location>
        <begin position="120"/>
        <end position="140"/>
    </location>
</feature>
<dbReference type="OrthoDB" id="7698234at2"/>
<evidence type="ECO:0000256" key="1">
    <source>
        <dbReference type="SAM" id="MobiDB-lite"/>
    </source>
</evidence>
<protein>
    <recommendedName>
        <fullName evidence="5">Low temperature requirement protein A</fullName>
    </recommendedName>
</protein>
<evidence type="ECO:0008006" key="5">
    <source>
        <dbReference type="Google" id="ProtNLM"/>
    </source>
</evidence>
<evidence type="ECO:0000256" key="2">
    <source>
        <dbReference type="SAM" id="Phobius"/>
    </source>
</evidence>
<proteinExistence type="predicted"/>
<accession>A0A1T3NQQ8</accession>
<dbReference type="Proteomes" id="UP000190037">
    <property type="component" value="Unassembled WGS sequence"/>
</dbReference>
<feature type="transmembrane region" description="Helical" evidence="2">
    <location>
        <begin position="146"/>
        <end position="166"/>
    </location>
</feature>
<feature type="transmembrane region" description="Helical" evidence="2">
    <location>
        <begin position="173"/>
        <end position="191"/>
    </location>
</feature>
<dbReference type="RefSeq" id="WP_078980151.1">
    <property type="nucleotide sequence ID" value="NZ_MWQN01000002.1"/>
</dbReference>
<feature type="transmembrane region" description="Helical" evidence="2">
    <location>
        <begin position="197"/>
        <end position="214"/>
    </location>
</feature>
<feature type="region of interest" description="Disordered" evidence="1">
    <location>
        <begin position="1"/>
        <end position="54"/>
    </location>
</feature>
<evidence type="ECO:0000313" key="3">
    <source>
        <dbReference type="EMBL" id="OPC78951.1"/>
    </source>
</evidence>
<evidence type="ECO:0000313" key="4">
    <source>
        <dbReference type="Proteomes" id="UP000190037"/>
    </source>
</evidence>
<feature type="region of interest" description="Disordered" evidence="1">
    <location>
        <begin position="409"/>
        <end position="442"/>
    </location>
</feature>
<feature type="compositionally biased region" description="Low complexity" evidence="1">
    <location>
        <begin position="17"/>
        <end position="32"/>
    </location>
</feature>
<keyword evidence="2" id="KW-0472">Membrane</keyword>
<feature type="transmembrane region" description="Helical" evidence="2">
    <location>
        <begin position="259"/>
        <end position="280"/>
    </location>
</feature>
<keyword evidence="2" id="KW-1133">Transmembrane helix</keyword>
<reference evidence="3 4" key="1">
    <citation type="submission" date="2017-03" db="EMBL/GenBank/DDBJ databases">
        <title>Draft genome sequence of Streptomyces scabrisporus NF3, endophyte isolated from Amphipterygium adstringens.</title>
        <authorList>
            <person name="Vazquez M."/>
            <person name="Ceapa C.D."/>
            <person name="Rodriguez Luna D."/>
            <person name="Sanchez Esquivel S."/>
        </authorList>
    </citation>
    <scope>NUCLEOTIDE SEQUENCE [LARGE SCALE GENOMIC DNA]</scope>
    <source>
        <strain evidence="3 4">NF3</strain>
    </source>
</reference>
<keyword evidence="4" id="KW-1185">Reference proteome</keyword>
<organism evidence="3 4">
    <name type="scientific">Embleya scabrispora</name>
    <dbReference type="NCBI Taxonomy" id="159449"/>
    <lineage>
        <taxon>Bacteria</taxon>
        <taxon>Bacillati</taxon>
        <taxon>Actinomycetota</taxon>
        <taxon>Actinomycetes</taxon>
        <taxon>Kitasatosporales</taxon>
        <taxon>Streptomycetaceae</taxon>
        <taxon>Embleya</taxon>
    </lineage>
</organism>
<comment type="caution">
    <text evidence="3">The sequence shown here is derived from an EMBL/GenBank/DDBJ whole genome shotgun (WGS) entry which is preliminary data.</text>
</comment>
<dbReference type="Pfam" id="PF06772">
    <property type="entry name" value="LtrA"/>
    <property type="match status" value="1"/>
</dbReference>